<sequence>MGNNNKSNICSISASLIPAYFAFKLGNSLNK</sequence>
<accession>A0A345UC77</accession>
<dbReference type="AlphaFoldDB" id="A0A345UC77"/>
<organism evidence="1">
    <name type="scientific">Euglena hiemalis</name>
    <dbReference type="NCBI Taxonomy" id="392896"/>
    <lineage>
        <taxon>Eukaryota</taxon>
        <taxon>Discoba</taxon>
        <taxon>Euglenozoa</taxon>
        <taxon>Euglenida</taxon>
        <taxon>Spirocuta</taxon>
        <taxon>Euglenophyceae</taxon>
        <taxon>Euglenales</taxon>
        <taxon>Euglenaceae</taxon>
        <taxon>Euglena</taxon>
    </lineage>
</organism>
<geneLocation type="chloroplast" evidence="1"/>
<keyword evidence="1" id="KW-0150">Chloroplast</keyword>
<reference evidence="1" key="1">
    <citation type="journal article" date="2018" name="J. Appl. Phycol.">
        <title>Intrageneric chloroplast genome comparison in the genus Euglena (Phylum: Euglenophyta) with annotated chloroplast genomes of Euglena hiemalis and Euglena clara.</title>
        <authorList>
            <person name="Ellala Hewadikaramge M."/>
            <person name="Linton E."/>
        </authorList>
    </citation>
    <scope>NUCLEOTIDE SEQUENCE</scope>
    <source>
        <strain evidence="1">CCAP1224.35</strain>
    </source>
</reference>
<evidence type="ECO:0000313" key="1">
    <source>
        <dbReference type="EMBL" id="AXI98063.1"/>
    </source>
</evidence>
<dbReference type="RefSeq" id="YP_009512080.1">
    <property type="nucleotide sequence ID" value="NC_039156.1"/>
</dbReference>
<gene>
    <name evidence="1" type="primary">psaM</name>
</gene>
<protein>
    <submittedName>
        <fullName evidence="1">PSI M-polypeptide</fullName>
    </submittedName>
</protein>
<name>A0A345UC77_9EUGL</name>
<keyword evidence="1" id="KW-0934">Plastid</keyword>
<proteinExistence type="predicted"/>
<dbReference type="EMBL" id="MF622086">
    <property type="protein sequence ID" value="AXI98063.1"/>
    <property type="molecule type" value="Genomic_DNA"/>
</dbReference>
<dbReference type="GeneID" id="37625009"/>